<evidence type="ECO:0000313" key="2">
    <source>
        <dbReference type="Proteomes" id="UP001642483"/>
    </source>
</evidence>
<sequence length="84" mass="9738">MDLYVVYGKNLELPTRSTEQELVSVPSCSRALQWYNATGYRIRNLEQETCITVRRSRLDGGRKTEINSTQRIEALFRRTAARVT</sequence>
<accession>A0ABP0FCF0</accession>
<keyword evidence="2" id="KW-1185">Reference proteome</keyword>
<comment type="caution">
    <text evidence="1">The sequence shown here is derived from an EMBL/GenBank/DDBJ whole genome shotgun (WGS) entry which is preliminary data.</text>
</comment>
<evidence type="ECO:0000313" key="1">
    <source>
        <dbReference type="EMBL" id="CAK8677366.1"/>
    </source>
</evidence>
<gene>
    <name evidence="1" type="ORF">CVLEPA_LOCUS6753</name>
</gene>
<dbReference type="EMBL" id="CAWYQH010000046">
    <property type="protein sequence ID" value="CAK8677366.1"/>
    <property type="molecule type" value="Genomic_DNA"/>
</dbReference>
<organism evidence="1 2">
    <name type="scientific">Clavelina lepadiformis</name>
    <name type="common">Light-bulb sea squirt</name>
    <name type="synonym">Ascidia lepadiformis</name>
    <dbReference type="NCBI Taxonomy" id="159417"/>
    <lineage>
        <taxon>Eukaryota</taxon>
        <taxon>Metazoa</taxon>
        <taxon>Chordata</taxon>
        <taxon>Tunicata</taxon>
        <taxon>Ascidiacea</taxon>
        <taxon>Aplousobranchia</taxon>
        <taxon>Clavelinidae</taxon>
        <taxon>Clavelina</taxon>
    </lineage>
</organism>
<dbReference type="Proteomes" id="UP001642483">
    <property type="component" value="Unassembled WGS sequence"/>
</dbReference>
<protein>
    <submittedName>
        <fullName evidence="1">Uncharacterized protein</fullName>
    </submittedName>
</protein>
<reference evidence="1 2" key="1">
    <citation type="submission" date="2024-02" db="EMBL/GenBank/DDBJ databases">
        <authorList>
            <person name="Daric V."/>
            <person name="Darras S."/>
        </authorList>
    </citation>
    <scope>NUCLEOTIDE SEQUENCE [LARGE SCALE GENOMIC DNA]</scope>
</reference>
<name>A0ABP0FCF0_CLALP</name>
<proteinExistence type="predicted"/>